<dbReference type="AlphaFoldDB" id="Q3B9M1"/>
<feature type="compositionally biased region" description="Basic and acidic residues" evidence="1">
    <location>
        <begin position="111"/>
        <end position="129"/>
    </location>
</feature>
<accession>Q3B9M1</accession>
<protein>
    <submittedName>
        <fullName evidence="4">Dense granule antigen protein GRA6</fullName>
    </submittedName>
</protein>
<evidence type="ECO:0000256" key="2">
    <source>
        <dbReference type="SAM" id="Phobius"/>
    </source>
</evidence>
<feature type="non-terminal residue" evidence="4">
    <location>
        <position position="232"/>
    </location>
</feature>
<feature type="region of interest" description="Disordered" evidence="1">
    <location>
        <begin position="175"/>
        <end position="232"/>
    </location>
</feature>
<dbReference type="PIRSF" id="PIRSF037504">
    <property type="entry name" value="Gra6_protein"/>
    <property type="match status" value="1"/>
</dbReference>
<feature type="compositionally biased region" description="Gly residues" evidence="1">
    <location>
        <begin position="184"/>
        <end position="202"/>
    </location>
</feature>
<dbReference type="PRINTS" id="PR01746">
    <property type="entry name" value="DENSEGRNULE6"/>
</dbReference>
<name>Q3B9M1_TOXGO</name>
<reference evidence="4" key="1">
    <citation type="journal article" date="2005" name="Int. J. Parasitol.">
        <title>Transmission of Toxoplasma: clues from the study of sea otters as sentinels of Toxoplasma gondii flow into the marine environment.</title>
        <authorList>
            <person name="Conrad P.A."/>
            <person name="Miller M.A."/>
            <person name="Kreuder C."/>
            <person name="James E.R."/>
            <person name="Mazet J."/>
            <person name="Dabritz H."/>
            <person name="Jessup D.A."/>
            <person name="Gulland F."/>
            <person name="Grigg M.E."/>
        </authorList>
    </citation>
    <scope>NUCLEOTIDE SEQUENCE</scope>
    <source>
        <strain evidence="3">CSL5531</strain>
        <strain evidence="4">HS2224</strain>
        <strain evidence="5">SO3160</strain>
    </source>
</reference>
<evidence type="ECO:0000313" key="5">
    <source>
        <dbReference type="EMBL" id="AAY33107.1"/>
    </source>
</evidence>
<dbReference type="VEuPathDB" id="ToxoDB:TGRH88_038710"/>
<dbReference type="InterPro" id="IPR008119">
    <property type="entry name" value="Gra6_protein"/>
</dbReference>
<feature type="transmembrane region" description="Helical" evidence="2">
    <location>
        <begin position="154"/>
        <end position="172"/>
    </location>
</feature>
<dbReference type="VEuPathDB" id="ToxoDB:TGCOUG_275440"/>
<dbReference type="VEuPathDB" id="ToxoDB:TGARI_275440"/>
<feature type="compositionally biased region" description="Basic and acidic residues" evidence="1">
    <location>
        <begin position="215"/>
        <end position="232"/>
    </location>
</feature>
<feature type="transmembrane region" description="Helical" evidence="2">
    <location>
        <begin position="21"/>
        <end position="44"/>
    </location>
</feature>
<evidence type="ECO:0000313" key="4">
    <source>
        <dbReference type="EMBL" id="AAY33106.1"/>
    </source>
</evidence>
<evidence type="ECO:0000256" key="1">
    <source>
        <dbReference type="SAM" id="MobiDB-lite"/>
    </source>
</evidence>
<feature type="region of interest" description="Disordered" evidence="1">
    <location>
        <begin position="72"/>
        <end position="151"/>
    </location>
</feature>
<keyword evidence="2" id="KW-1133">Transmembrane helix</keyword>
<gene>
    <name evidence="4" type="primary">Gra6</name>
</gene>
<keyword evidence="2" id="KW-0472">Membrane</keyword>
<organism evidence="4">
    <name type="scientific">Toxoplasma gondii</name>
    <dbReference type="NCBI Taxonomy" id="5811"/>
    <lineage>
        <taxon>Eukaryota</taxon>
        <taxon>Sar</taxon>
        <taxon>Alveolata</taxon>
        <taxon>Apicomplexa</taxon>
        <taxon>Conoidasida</taxon>
        <taxon>Coccidia</taxon>
        <taxon>Eucoccidiorida</taxon>
        <taxon>Eimeriorina</taxon>
        <taxon>Sarcocystidae</taxon>
        <taxon>Toxoplasma</taxon>
    </lineage>
</organism>
<dbReference type="EMBL" id="AY964059">
    <property type="protein sequence ID" value="AAY33106.1"/>
    <property type="molecule type" value="Genomic_DNA"/>
</dbReference>
<dbReference type="EMBL" id="AY964060">
    <property type="protein sequence ID" value="AAY33107.1"/>
    <property type="molecule type" value="Genomic_DNA"/>
</dbReference>
<proteinExistence type="predicted"/>
<feature type="compositionally biased region" description="Acidic residues" evidence="1">
    <location>
        <begin position="86"/>
        <end position="101"/>
    </location>
</feature>
<keyword evidence="2" id="KW-0812">Transmembrane</keyword>
<dbReference type="Pfam" id="PF05084">
    <property type="entry name" value="GRA6"/>
    <property type="match status" value="1"/>
</dbReference>
<sequence length="232" mass="24240">MAHGGIYLRQKRNFCPLTVSTVAVIFVVFMGVLVNSLGGVAFAADSGGVRQTPSETGSSGGQQEAVGTTEDYVNSSAMGGGQGDSLAEDDDTASDAAEGDVDPFPALANEGKSEARGPSLEERIEEQGTRRRYSSVQEPQAKVPSKRTQKRHRLIGAVVLAVSVAMLTAFFLRRTGRRSPQEPSGGGGGNDAGNNAGNGGNEGRGDGGRGEGGGEDDRRPLHPERVNEFDYK</sequence>
<dbReference type="EMBL" id="AY964058">
    <property type="protein sequence ID" value="AAY33105.1"/>
    <property type="molecule type" value="Genomic_DNA"/>
</dbReference>
<evidence type="ECO:0000313" key="3">
    <source>
        <dbReference type="EMBL" id="AAY33105.1"/>
    </source>
</evidence>